<sequence length="336" mass="34769">MNRFPNDPLTPEERALAARLGAMGPHEGPPPELDARIRSAARAATRARPHARRRRWLGLSGGAGGLVTGLGMAASLTLVLGVVWQLRPMESTVPVPRESTDGAAVMVEHLPRAPSRLRQPPPPPAEPTALPPAALPSGAPATDETVTAIADDVAAATAEAEGAAKAAREAERQAADARSAMRDADIARQQAVERAHAGQRAQREAGAAEDMAGVAEAAAAEDSPAPESAPAPARRATYTRSARATADAAVRPLKNVGSAPQAAAASAPLAATDAASLPDVGLDRDLDVDDWLQRIRDRRDAGQTEAARESLDAFVHAHPGVTLPDDLQALVDPGAR</sequence>
<feature type="region of interest" description="Disordered" evidence="1">
    <location>
        <begin position="164"/>
        <end position="243"/>
    </location>
</feature>
<evidence type="ECO:0000313" key="4">
    <source>
        <dbReference type="Proteomes" id="UP000552587"/>
    </source>
</evidence>
<dbReference type="EMBL" id="JACHTE010000007">
    <property type="protein sequence ID" value="MBB1089002.1"/>
    <property type="molecule type" value="Genomic_DNA"/>
</dbReference>
<dbReference type="RefSeq" id="WP_182669782.1">
    <property type="nucleotide sequence ID" value="NZ_JACHTE010000007.1"/>
</dbReference>
<dbReference type="Proteomes" id="UP000552587">
    <property type="component" value="Unassembled WGS sequence"/>
</dbReference>
<gene>
    <name evidence="3" type="ORF">H4F99_10925</name>
</gene>
<dbReference type="AlphaFoldDB" id="A0A7W3U500"/>
<keyword evidence="2" id="KW-1133">Transmembrane helix</keyword>
<keyword evidence="2" id="KW-0812">Transmembrane</keyword>
<organism evidence="3 4">
    <name type="scientific">Marilutibacter penaei</name>
    <dbReference type="NCBI Taxonomy" id="2759900"/>
    <lineage>
        <taxon>Bacteria</taxon>
        <taxon>Pseudomonadati</taxon>
        <taxon>Pseudomonadota</taxon>
        <taxon>Gammaproteobacteria</taxon>
        <taxon>Lysobacterales</taxon>
        <taxon>Lysobacteraceae</taxon>
        <taxon>Marilutibacter</taxon>
    </lineage>
</organism>
<evidence type="ECO:0000313" key="3">
    <source>
        <dbReference type="EMBL" id="MBB1089002.1"/>
    </source>
</evidence>
<feature type="region of interest" description="Disordered" evidence="1">
    <location>
        <begin position="113"/>
        <end position="140"/>
    </location>
</feature>
<keyword evidence="2" id="KW-0472">Membrane</keyword>
<keyword evidence="4" id="KW-1185">Reference proteome</keyword>
<reference evidence="3 4" key="1">
    <citation type="submission" date="2020-07" db="EMBL/GenBank/DDBJ databases">
        <authorList>
            <person name="Xu S."/>
            <person name="Li A."/>
        </authorList>
    </citation>
    <scope>NUCLEOTIDE SEQUENCE [LARGE SCALE GENOMIC DNA]</scope>
    <source>
        <strain evidence="3 4">SG-8</strain>
    </source>
</reference>
<feature type="transmembrane region" description="Helical" evidence="2">
    <location>
        <begin position="56"/>
        <end position="84"/>
    </location>
</feature>
<feature type="compositionally biased region" description="Basic and acidic residues" evidence="1">
    <location>
        <begin position="166"/>
        <end position="196"/>
    </location>
</feature>
<accession>A0A7W3U500</accession>
<comment type="caution">
    <text evidence="3">The sequence shown here is derived from an EMBL/GenBank/DDBJ whole genome shotgun (WGS) entry which is preliminary data.</text>
</comment>
<evidence type="ECO:0000256" key="2">
    <source>
        <dbReference type="SAM" id="Phobius"/>
    </source>
</evidence>
<name>A0A7W3U500_9GAMM</name>
<feature type="compositionally biased region" description="Pro residues" evidence="1">
    <location>
        <begin position="119"/>
        <end position="134"/>
    </location>
</feature>
<feature type="compositionally biased region" description="Low complexity" evidence="1">
    <location>
        <begin position="198"/>
        <end position="243"/>
    </location>
</feature>
<protein>
    <submittedName>
        <fullName evidence="3">Uncharacterized protein</fullName>
    </submittedName>
</protein>
<proteinExistence type="predicted"/>
<evidence type="ECO:0000256" key="1">
    <source>
        <dbReference type="SAM" id="MobiDB-lite"/>
    </source>
</evidence>